<proteinExistence type="predicted"/>
<dbReference type="EMBL" id="BMAU01021426">
    <property type="protein sequence ID" value="GFY34632.1"/>
    <property type="molecule type" value="Genomic_DNA"/>
</dbReference>
<gene>
    <name evidence="1" type="ORF">TNCV_1373231</name>
</gene>
<evidence type="ECO:0000313" key="1">
    <source>
        <dbReference type="EMBL" id="GFY34632.1"/>
    </source>
</evidence>
<protein>
    <submittedName>
        <fullName evidence="1">Uncharacterized protein</fullName>
    </submittedName>
</protein>
<dbReference type="Proteomes" id="UP000887159">
    <property type="component" value="Unassembled WGS sequence"/>
</dbReference>
<name>A0A8X6WHI3_TRICX</name>
<organism evidence="1 2">
    <name type="scientific">Trichonephila clavipes</name>
    <name type="common">Golden silk orbweaver</name>
    <name type="synonym">Nephila clavipes</name>
    <dbReference type="NCBI Taxonomy" id="2585209"/>
    <lineage>
        <taxon>Eukaryota</taxon>
        <taxon>Metazoa</taxon>
        <taxon>Ecdysozoa</taxon>
        <taxon>Arthropoda</taxon>
        <taxon>Chelicerata</taxon>
        <taxon>Arachnida</taxon>
        <taxon>Araneae</taxon>
        <taxon>Araneomorphae</taxon>
        <taxon>Entelegynae</taxon>
        <taxon>Araneoidea</taxon>
        <taxon>Nephilidae</taxon>
        <taxon>Trichonephila</taxon>
    </lineage>
</organism>
<dbReference type="AlphaFoldDB" id="A0A8X6WHI3"/>
<evidence type="ECO:0000313" key="2">
    <source>
        <dbReference type="Proteomes" id="UP000887159"/>
    </source>
</evidence>
<accession>A0A8X6WHI3</accession>
<keyword evidence="2" id="KW-1185">Reference proteome</keyword>
<comment type="caution">
    <text evidence="1">The sequence shown here is derived from an EMBL/GenBank/DDBJ whole genome shotgun (WGS) entry which is preliminary data.</text>
</comment>
<reference evidence="1" key="1">
    <citation type="submission" date="2020-08" db="EMBL/GenBank/DDBJ databases">
        <title>Multicomponent nature underlies the extraordinary mechanical properties of spider dragline silk.</title>
        <authorList>
            <person name="Kono N."/>
            <person name="Nakamura H."/>
            <person name="Mori M."/>
            <person name="Yoshida Y."/>
            <person name="Ohtoshi R."/>
            <person name="Malay A.D."/>
            <person name="Moran D.A.P."/>
            <person name="Tomita M."/>
            <person name="Numata K."/>
            <person name="Arakawa K."/>
        </authorList>
    </citation>
    <scope>NUCLEOTIDE SEQUENCE</scope>
</reference>
<sequence>MTSPGFGPRLYGTAVSVTNHYTGWAGSYRSGVITKGVHATAHFNREAVDQLVTLKFCVSAALFSQSLLKRILFKEIKNPFQIQYFITQITSQEDEE</sequence>